<feature type="domain" description="DUF5753" evidence="1">
    <location>
        <begin position="1"/>
        <end position="33"/>
    </location>
</feature>
<dbReference type="Proteomes" id="UP000008043">
    <property type="component" value="Chromosome"/>
</dbReference>
<gene>
    <name evidence="2" type="ORF">BN159_4787</name>
</gene>
<organism evidence="2 3">
    <name type="scientific">Streptomyces davaonensis (strain DSM 101723 / JCM 4913 / KCC S-0913 / 768)</name>
    <dbReference type="NCBI Taxonomy" id="1214101"/>
    <lineage>
        <taxon>Bacteria</taxon>
        <taxon>Bacillati</taxon>
        <taxon>Actinomycetota</taxon>
        <taxon>Actinomycetes</taxon>
        <taxon>Kitasatosporales</taxon>
        <taxon>Streptomycetaceae</taxon>
        <taxon>Streptomyces</taxon>
    </lineage>
</organism>
<protein>
    <recommendedName>
        <fullName evidence="1">DUF5753 domain-containing protein</fullName>
    </recommendedName>
</protein>
<dbReference type="STRING" id="1214101.BN159_4787"/>
<dbReference type="PATRIC" id="fig|1214101.3.peg.4850"/>
<name>K4QYN2_STRDJ</name>
<evidence type="ECO:0000313" key="3">
    <source>
        <dbReference type="Proteomes" id="UP000008043"/>
    </source>
</evidence>
<dbReference type="InterPro" id="IPR043917">
    <property type="entry name" value="DUF5753"/>
</dbReference>
<accession>K4QYN2</accession>
<keyword evidence="3" id="KW-1185">Reference proteome</keyword>
<sequence>MILGEGALRRPVPDAKVWADQLAHLLEASERGATDCVEVADRILTSPTTMTTPEDAYYPAAALAAKAARW</sequence>
<evidence type="ECO:0000259" key="1">
    <source>
        <dbReference type="Pfam" id="PF19054"/>
    </source>
</evidence>
<reference evidence="2 3" key="1">
    <citation type="journal article" date="2012" name="J. Bacteriol.">
        <title>Genome sequence of the bacterium Streptomyces davawensis JCM 4913 and heterologous production of the unique antibiotic roseoflavin.</title>
        <authorList>
            <person name="Jankowitsch F."/>
            <person name="Schwarz J."/>
            <person name="Ruckert C."/>
            <person name="Gust B."/>
            <person name="Szczepanowski R."/>
            <person name="Blom J."/>
            <person name="Pelzer S."/>
            <person name="Kalinowski J."/>
            <person name="Mack M."/>
        </authorList>
    </citation>
    <scope>NUCLEOTIDE SEQUENCE [LARGE SCALE GENOMIC DNA]</scope>
    <source>
        <strain evidence="3">DSM 101723 / JCM 4913 / KCC S-0913 / 768</strain>
    </source>
</reference>
<dbReference type="EMBL" id="HE971709">
    <property type="protein sequence ID" value="CCK29166.1"/>
    <property type="molecule type" value="Genomic_DNA"/>
</dbReference>
<proteinExistence type="predicted"/>
<dbReference type="HOGENOM" id="CLU_2755997_0_0_11"/>
<dbReference type="Pfam" id="PF19054">
    <property type="entry name" value="DUF5753"/>
    <property type="match status" value="1"/>
</dbReference>
<dbReference type="AlphaFoldDB" id="K4QYN2"/>
<dbReference type="KEGG" id="sdv:BN159_4787"/>
<evidence type="ECO:0000313" key="2">
    <source>
        <dbReference type="EMBL" id="CCK29166.1"/>
    </source>
</evidence>